<dbReference type="GO" id="GO:0005737">
    <property type="term" value="C:cytoplasm"/>
    <property type="evidence" value="ECO:0007669"/>
    <property type="project" value="UniProtKB-SubCell"/>
</dbReference>
<keyword evidence="2 7" id="KW-0028">Amino-acid biosynthesis</keyword>
<keyword evidence="10" id="KW-1185">Reference proteome</keyword>
<dbReference type="CDD" id="cd03131">
    <property type="entry name" value="GATase1_HTS"/>
    <property type="match status" value="1"/>
</dbReference>
<dbReference type="Gene3D" id="3.40.50.880">
    <property type="match status" value="1"/>
</dbReference>
<dbReference type="OrthoDB" id="9772423at2"/>
<dbReference type="NCBIfam" id="TIGR01001">
    <property type="entry name" value="metA"/>
    <property type="match status" value="1"/>
</dbReference>
<dbReference type="PANTHER" id="PTHR20919">
    <property type="entry name" value="HOMOSERINE O-SUCCINYLTRANSFERASE"/>
    <property type="match status" value="1"/>
</dbReference>
<feature type="binding site" evidence="7">
    <location>
        <position position="163"/>
    </location>
    <ligand>
        <name>substrate</name>
    </ligand>
</feature>
<dbReference type="SUPFAM" id="SSF52317">
    <property type="entry name" value="Class I glutamine amidotransferase-like"/>
    <property type="match status" value="1"/>
</dbReference>
<feature type="binding site" evidence="7">
    <location>
        <position position="249"/>
    </location>
    <ligand>
        <name>substrate</name>
    </ligand>
</feature>
<keyword evidence="1 7" id="KW-0963">Cytoplasm</keyword>
<evidence type="ECO:0000313" key="10">
    <source>
        <dbReference type="Proteomes" id="UP000036503"/>
    </source>
</evidence>
<comment type="caution">
    <text evidence="7">Lacks conserved residue(s) required for the propagation of feature annotation.</text>
</comment>
<feature type="active site" description="Proton acceptor" evidence="7">
    <location>
        <position position="235"/>
    </location>
</feature>
<dbReference type="STRING" id="39029.BSR42_03520"/>
<evidence type="ECO:0000256" key="6">
    <source>
        <dbReference type="ARBA" id="ARBA00049043"/>
    </source>
</evidence>
<comment type="caution">
    <text evidence="9">The sequence shown here is derived from an EMBL/GenBank/DDBJ whole genome shotgun (WGS) entry which is preliminary data.</text>
</comment>
<dbReference type="Proteomes" id="UP000036503">
    <property type="component" value="Unassembled WGS sequence"/>
</dbReference>
<dbReference type="EMBL" id="LEKT01000008">
    <property type="protein sequence ID" value="KMO87196.1"/>
    <property type="molecule type" value="Genomic_DNA"/>
</dbReference>
<keyword evidence="5 7" id="KW-0012">Acyltransferase</keyword>
<name>A0A0J6ZQG6_9FIRM</name>
<organism evidence="9 10">
    <name type="scientific">Megasphaera cerevisiae DSM 20462</name>
    <dbReference type="NCBI Taxonomy" id="1122219"/>
    <lineage>
        <taxon>Bacteria</taxon>
        <taxon>Bacillati</taxon>
        <taxon>Bacillota</taxon>
        <taxon>Negativicutes</taxon>
        <taxon>Veillonellales</taxon>
        <taxon>Veillonellaceae</taxon>
        <taxon>Megasphaera</taxon>
    </lineage>
</organism>
<feature type="binding site" evidence="7">
    <location>
        <position position="192"/>
    </location>
    <ligand>
        <name>substrate</name>
    </ligand>
</feature>
<comment type="pathway">
    <text evidence="7">Amino-acid biosynthesis; L-methionine biosynthesis via de novo pathway; O-acetyl-L-homoserine from L-homoserine: step 1/1.</text>
</comment>
<evidence type="ECO:0000256" key="7">
    <source>
        <dbReference type="HAMAP-Rule" id="MF_00295"/>
    </source>
</evidence>
<evidence type="ECO:0000256" key="2">
    <source>
        <dbReference type="ARBA" id="ARBA00022605"/>
    </source>
</evidence>
<feature type="active site" description="Acyl-thioester intermediate" evidence="7 8">
    <location>
        <position position="142"/>
    </location>
</feature>
<accession>A0A0J6ZQG6</accession>
<dbReference type="EC" id="2.3.1.31" evidence="7"/>
<dbReference type="PATRIC" id="fig|1122219.3.peg.3095"/>
<comment type="catalytic activity">
    <reaction evidence="6 7">
        <text>L-homoserine + acetyl-CoA = O-acetyl-L-homoserine + CoA</text>
        <dbReference type="Rhea" id="RHEA:13701"/>
        <dbReference type="ChEBI" id="CHEBI:57287"/>
        <dbReference type="ChEBI" id="CHEBI:57288"/>
        <dbReference type="ChEBI" id="CHEBI:57476"/>
        <dbReference type="ChEBI" id="CHEBI:57716"/>
        <dbReference type="EC" id="2.3.1.31"/>
    </reaction>
</comment>
<evidence type="ECO:0000256" key="1">
    <source>
        <dbReference type="ARBA" id="ARBA00022490"/>
    </source>
</evidence>
<comment type="function">
    <text evidence="7">Transfers an acetyl group from acetyl-CoA to L-homoserine, forming acetyl-L-homoserine.</text>
</comment>
<protein>
    <recommendedName>
        <fullName evidence="7">Homoserine O-acetyltransferase</fullName>
        <shortName evidence="7">HAT</shortName>
        <ecNumber evidence="7">2.3.1.31</ecNumber>
    </recommendedName>
    <alternativeName>
        <fullName evidence="7">Homoserine transacetylase</fullName>
        <shortName evidence="7">HTA</shortName>
    </alternativeName>
</protein>
<evidence type="ECO:0000256" key="3">
    <source>
        <dbReference type="ARBA" id="ARBA00022679"/>
    </source>
</evidence>
<dbReference type="RefSeq" id="WP_048513539.1">
    <property type="nucleotide sequence ID" value="NZ_FUXD01000008.1"/>
</dbReference>
<evidence type="ECO:0000256" key="8">
    <source>
        <dbReference type="PIRSR" id="PIRSR000450-1"/>
    </source>
</evidence>
<dbReference type="FunCoup" id="A0A0J6ZQG6">
    <property type="interactions" value="107"/>
</dbReference>
<dbReference type="HAMAP" id="MF_00295">
    <property type="entry name" value="MetA_acyltransf"/>
    <property type="match status" value="1"/>
</dbReference>
<dbReference type="GO" id="GO:0019281">
    <property type="term" value="P:L-methionine biosynthetic process from homoserine via O-succinyl-L-homoserine and cystathionine"/>
    <property type="evidence" value="ECO:0007669"/>
    <property type="project" value="InterPro"/>
</dbReference>
<dbReference type="UniPathway" id="UPA00051">
    <property type="reaction ID" value="UER00074"/>
</dbReference>
<dbReference type="InParanoid" id="A0A0J6ZQG6"/>
<gene>
    <name evidence="7" type="primary">metAA</name>
    <name evidence="9" type="ORF">AB840_03975</name>
</gene>
<comment type="similarity">
    <text evidence="7">Belongs to the MetA family.</text>
</comment>
<reference evidence="9 10" key="1">
    <citation type="submission" date="2015-06" db="EMBL/GenBank/DDBJ databases">
        <title>Draft genome sequence of beer spoilage bacterium Megasphaera cerevisiae type strain 20462.</title>
        <authorList>
            <person name="Kutumbaka K."/>
            <person name="Pasmowitz J."/>
            <person name="Mategko J."/>
            <person name="Reyes D."/>
            <person name="Friedrich A."/>
            <person name="Han S."/>
            <person name="Martens-Habbena W."/>
            <person name="Neal-McKinney J."/>
            <person name="Janagama H.K."/>
            <person name="Nadala C."/>
            <person name="Samadpour M."/>
        </authorList>
    </citation>
    <scope>NUCLEOTIDE SEQUENCE [LARGE SCALE GENOMIC DNA]</scope>
    <source>
        <strain evidence="9 10">DSM 20462</strain>
    </source>
</reference>
<dbReference type="GO" id="GO:0004414">
    <property type="term" value="F:homoserine O-acetyltransferase activity"/>
    <property type="evidence" value="ECO:0007669"/>
    <property type="project" value="UniProtKB-EC"/>
</dbReference>
<comment type="subcellular location">
    <subcellularLocation>
        <location evidence="7">Cytoplasm</location>
    </subcellularLocation>
</comment>
<sequence length="325" mass="38170">MPIKIADGLSAKEKLHEEGICTIDKGQAIHQDIRPLRILILNLMPLKKPTELQLLRLLGDSPLQVEIDFCHTTTHESTHTDPSYLEQNYYTFDDINDKYYDGLIITGAPVEKIEFEQVDYWQEIVTYLEWAKTHAYSSLFFCWGAQAALYHYYGIEKRLLPAKLFGIYEYALTQKNHPLLRGFDDRYFIPQSRHTAINDIQVYNTPKLDILSRSTQTGINIMGTPDRRLFFVLGHFEYDRRTLETEYLRDKEKGLPIAIPEHYYPKNNDQNTPVFTWCSYAHLFYHNWLNLVYQDTPYQLEDLEKTESANLWQHTVSSPYAATRL</sequence>
<feature type="site" description="Important for acyl-CoA specificity" evidence="7">
    <location>
        <position position="111"/>
    </location>
</feature>
<evidence type="ECO:0000256" key="4">
    <source>
        <dbReference type="ARBA" id="ARBA00023167"/>
    </source>
</evidence>
<evidence type="ECO:0000256" key="5">
    <source>
        <dbReference type="ARBA" id="ARBA00023315"/>
    </source>
</evidence>
<dbReference type="PANTHER" id="PTHR20919:SF0">
    <property type="entry name" value="HOMOSERINE O-SUCCINYLTRANSFERASE"/>
    <property type="match status" value="1"/>
</dbReference>
<feature type="active site" evidence="7">
    <location>
        <position position="237"/>
    </location>
</feature>
<evidence type="ECO:0000313" key="9">
    <source>
        <dbReference type="EMBL" id="KMO87196.1"/>
    </source>
</evidence>
<proteinExistence type="inferred from homology"/>
<dbReference type="InterPro" id="IPR033752">
    <property type="entry name" value="MetA_family"/>
</dbReference>
<dbReference type="AlphaFoldDB" id="A0A0J6ZQG6"/>
<keyword evidence="3 7" id="KW-0808">Transferase</keyword>
<dbReference type="PIRSF" id="PIRSF000450">
    <property type="entry name" value="H_ser_succinyltr"/>
    <property type="match status" value="1"/>
</dbReference>
<feature type="site" description="Important for substrate specificity" evidence="7">
    <location>
        <position position="192"/>
    </location>
</feature>
<dbReference type="InterPro" id="IPR005697">
    <property type="entry name" value="HST_MetA"/>
</dbReference>
<dbReference type="InterPro" id="IPR029062">
    <property type="entry name" value="Class_I_gatase-like"/>
</dbReference>
<dbReference type="GO" id="GO:0008899">
    <property type="term" value="F:homoserine O-succinyltransferase activity"/>
    <property type="evidence" value="ECO:0007669"/>
    <property type="project" value="UniProtKB-UniRule"/>
</dbReference>
<keyword evidence="4 7" id="KW-0486">Methionine biosynthesis</keyword>
<dbReference type="Pfam" id="PF04204">
    <property type="entry name" value="HTS"/>
    <property type="match status" value="1"/>
</dbReference>